<dbReference type="SUPFAM" id="SSF47384">
    <property type="entry name" value="Homodimeric domain of signal transducing histidine kinase"/>
    <property type="match status" value="1"/>
</dbReference>
<dbReference type="CDD" id="cd00075">
    <property type="entry name" value="HATPase"/>
    <property type="match status" value="1"/>
</dbReference>
<comment type="subcellular location">
    <subcellularLocation>
        <location evidence="2">Cell membrane</location>
        <topology evidence="2">Multi-pass membrane protein</topology>
    </subcellularLocation>
</comment>
<dbReference type="InterPro" id="IPR004358">
    <property type="entry name" value="Sig_transdc_His_kin-like_C"/>
</dbReference>
<dbReference type="InterPro" id="IPR003594">
    <property type="entry name" value="HATPase_dom"/>
</dbReference>
<keyword evidence="18" id="KW-1185">Reference proteome</keyword>
<organism evidence="17 18">
    <name type="scientific">Pontibacillus chungwhensis BH030062</name>
    <dbReference type="NCBI Taxonomy" id="1385513"/>
    <lineage>
        <taxon>Bacteria</taxon>
        <taxon>Bacillati</taxon>
        <taxon>Bacillota</taxon>
        <taxon>Bacilli</taxon>
        <taxon>Bacillales</taxon>
        <taxon>Bacillaceae</taxon>
        <taxon>Pontibacillus</taxon>
    </lineage>
</organism>
<evidence type="ECO:0000256" key="12">
    <source>
        <dbReference type="ARBA" id="ARBA00023012"/>
    </source>
</evidence>
<dbReference type="SUPFAM" id="SSF158472">
    <property type="entry name" value="HAMP domain-like"/>
    <property type="match status" value="1"/>
</dbReference>
<evidence type="ECO:0000256" key="9">
    <source>
        <dbReference type="ARBA" id="ARBA00022777"/>
    </source>
</evidence>
<dbReference type="PANTHER" id="PTHR45528:SF1">
    <property type="entry name" value="SENSOR HISTIDINE KINASE CPXA"/>
    <property type="match status" value="1"/>
</dbReference>
<dbReference type="Gene3D" id="3.30.565.10">
    <property type="entry name" value="Histidine kinase-like ATPase, C-terminal domain"/>
    <property type="match status" value="1"/>
</dbReference>
<dbReference type="InterPro" id="IPR003660">
    <property type="entry name" value="HAMP_dom"/>
</dbReference>
<dbReference type="PROSITE" id="PS50109">
    <property type="entry name" value="HIS_KIN"/>
    <property type="match status" value="1"/>
</dbReference>
<dbReference type="Pfam" id="PF00672">
    <property type="entry name" value="HAMP"/>
    <property type="match status" value="1"/>
</dbReference>
<evidence type="ECO:0000256" key="13">
    <source>
        <dbReference type="ARBA" id="ARBA00023136"/>
    </source>
</evidence>
<evidence type="ECO:0000313" key="17">
    <source>
        <dbReference type="EMBL" id="KGP91224.1"/>
    </source>
</evidence>
<keyword evidence="11 14" id="KW-1133">Transmembrane helix</keyword>
<comment type="catalytic activity">
    <reaction evidence="1">
        <text>ATP + protein L-histidine = ADP + protein N-phospho-L-histidine.</text>
        <dbReference type="EC" id="2.7.13.3"/>
    </reaction>
</comment>
<keyword evidence="12" id="KW-0902">Two-component regulatory system</keyword>
<dbReference type="GO" id="GO:0005886">
    <property type="term" value="C:plasma membrane"/>
    <property type="evidence" value="ECO:0007669"/>
    <property type="project" value="UniProtKB-SubCell"/>
</dbReference>
<proteinExistence type="predicted"/>
<evidence type="ECO:0000256" key="1">
    <source>
        <dbReference type="ARBA" id="ARBA00000085"/>
    </source>
</evidence>
<keyword evidence="10" id="KW-0067">ATP-binding</keyword>
<evidence type="ECO:0000256" key="14">
    <source>
        <dbReference type="SAM" id="Phobius"/>
    </source>
</evidence>
<dbReference type="SMART" id="SM00388">
    <property type="entry name" value="HisKA"/>
    <property type="match status" value="1"/>
</dbReference>
<dbReference type="GO" id="GO:0000155">
    <property type="term" value="F:phosphorelay sensor kinase activity"/>
    <property type="evidence" value="ECO:0007669"/>
    <property type="project" value="InterPro"/>
</dbReference>
<accession>A0A0A2UTH5</accession>
<keyword evidence="6" id="KW-0808">Transferase</keyword>
<evidence type="ECO:0000256" key="6">
    <source>
        <dbReference type="ARBA" id="ARBA00022679"/>
    </source>
</evidence>
<dbReference type="Gene3D" id="6.10.340.10">
    <property type="match status" value="1"/>
</dbReference>
<evidence type="ECO:0000256" key="7">
    <source>
        <dbReference type="ARBA" id="ARBA00022692"/>
    </source>
</evidence>
<dbReference type="Pfam" id="PF02518">
    <property type="entry name" value="HATPase_c"/>
    <property type="match status" value="1"/>
</dbReference>
<keyword evidence="9" id="KW-0418">Kinase</keyword>
<dbReference type="InterPro" id="IPR036890">
    <property type="entry name" value="HATPase_C_sf"/>
</dbReference>
<dbReference type="FunFam" id="1.10.287.130:FF:000001">
    <property type="entry name" value="Two-component sensor histidine kinase"/>
    <property type="match status" value="1"/>
</dbReference>
<dbReference type="PRINTS" id="PR00344">
    <property type="entry name" value="BCTRLSENSOR"/>
</dbReference>
<dbReference type="Gene3D" id="1.10.287.130">
    <property type="match status" value="1"/>
</dbReference>
<dbReference type="AlphaFoldDB" id="A0A0A2UTH5"/>
<feature type="domain" description="HAMP" evidence="16">
    <location>
        <begin position="173"/>
        <end position="225"/>
    </location>
</feature>
<evidence type="ECO:0000256" key="5">
    <source>
        <dbReference type="ARBA" id="ARBA00022553"/>
    </source>
</evidence>
<dbReference type="PROSITE" id="PS50885">
    <property type="entry name" value="HAMP"/>
    <property type="match status" value="1"/>
</dbReference>
<keyword evidence="4" id="KW-1003">Cell membrane</keyword>
<gene>
    <name evidence="17" type="ORF">N780_08385</name>
</gene>
<dbReference type="CDD" id="cd06225">
    <property type="entry name" value="HAMP"/>
    <property type="match status" value="1"/>
</dbReference>
<dbReference type="InterPro" id="IPR050398">
    <property type="entry name" value="HssS/ArlS-like"/>
</dbReference>
<dbReference type="Proteomes" id="UP000030153">
    <property type="component" value="Unassembled WGS sequence"/>
</dbReference>
<dbReference type="SMART" id="SM00387">
    <property type="entry name" value="HATPase_c"/>
    <property type="match status" value="1"/>
</dbReference>
<evidence type="ECO:0000256" key="3">
    <source>
        <dbReference type="ARBA" id="ARBA00012438"/>
    </source>
</evidence>
<keyword evidence="5" id="KW-0597">Phosphoprotein</keyword>
<dbReference type="CDD" id="cd00082">
    <property type="entry name" value="HisKA"/>
    <property type="match status" value="1"/>
</dbReference>
<evidence type="ECO:0000256" key="4">
    <source>
        <dbReference type="ARBA" id="ARBA00022475"/>
    </source>
</evidence>
<keyword evidence="7 14" id="KW-0812">Transmembrane</keyword>
<protein>
    <recommendedName>
        <fullName evidence="3">histidine kinase</fullName>
        <ecNumber evidence="3">2.7.13.3</ecNumber>
    </recommendedName>
</protein>
<evidence type="ECO:0000256" key="8">
    <source>
        <dbReference type="ARBA" id="ARBA00022741"/>
    </source>
</evidence>
<dbReference type="SMART" id="SM00304">
    <property type="entry name" value="HAMP"/>
    <property type="match status" value="1"/>
</dbReference>
<reference evidence="17 18" key="1">
    <citation type="submission" date="2013-08" db="EMBL/GenBank/DDBJ databases">
        <title>Genome of Pontibacillus chungwhensis.</title>
        <authorList>
            <person name="Wang Q."/>
            <person name="Wang G."/>
        </authorList>
    </citation>
    <scope>NUCLEOTIDE SEQUENCE [LARGE SCALE GENOMIC DNA]</scope>
    <source>
        <strain evidence="17 18">BH030062</strain>
    </source>
</reference>
<dbReference type="Pfam" id="PF00512">
    <property type="entry name" value="HisKA"/>
    <property type="match status" value="1"/>
</dbReference>
<keyword evidence="8" id="KW-0547">Nucleotide-binding</keyword>
<dbReference type="EMBL" id="AVBG01000007">
    <property type="protein sequence ID" value="KGP91224.1"/>
    <property type="molecule type" value="Genomic_DNA"/>
</dbReference>
<comment type="caution">
    <text evidence="17">The sequence shown here is derived from an EMBL/GenBank/DDBJ whole genome shotgun (WGS) entry which is preliminary data.</text>
</comment>
<evidence type="ECO:0000259" key="15">
    <source>
        <dbReference type="PROSITE" id="PS50109"/>
    </source>
</evidence>
<evidence type="ECO:0000256" key="11">
    <source>
        <dbReference type="ARBA" id="ARBA00022989"/>
    </source>
</evidence>
<evidence type="ECO:0000313" key="18">
    <source>
        <dbReference type="Proteomes" id="UP000030153"/>
    </source>
</evidence>
<feature type="domain" description="Histidine kinase" evidence="15">
    <location>
        <begin position="240"/>
        <end position="458"/>
    </location>
</feature>
<feature type="transmembrane region" description="Helical" evidence="14">
    <location>
        <begin position="145"/>
        <end position="170"/>
    </location>
</feature>
<sequence>MKSSLKKRLVFAFLSTILVPILAAILTFYLGANQIANDEDELDQLFTDVRREIRMNEEKLPNQDAFYQEIKTLLDRYQMNITIEGEGDEVLFDSRTYIEVEELNSFLPNLNTFTIQVAGEEDRKWGVTIRANSAQSEPFKRMTDIVHILLLSVGIGVLTLLLMVVIWTTYISRTVLTPLKQIYQATEEMRNGNLDYPIQYKKRDEIGRFIQGFNVMRQHVKDSFTKQKQYEDARKQLIASISHDLRTPLSSIKGYVEGLRDGVVRNEEMKQRYLQVIHDKTTHLDHLIEDLFEFSKSEADQLAIEKEVVNVVEYFEKQLIKYQFDLQEQEVELSYTIEPQPRSILLDPIRIEQVMSNLIDNACRYGGTRIWIEVRPDQSERNVIIRVVDNGQGIDKEDLPYIFTSFYRAEKSRSTQHGGSGLGLSIVKSIVKAHDGEIDVESESGQGSTFVITLPLYVNGEVVDL</sequence>
<dbReference type="FunFam" id="3.30.565.10:FF:000006">
    <property type="entry name" value="Sensor histidine kinase WalK"/>
    <property type="match status" value="1"/>
</dbReference>
<dbReference type="EC" id="2.7.13.3" evidence="3"/>
<name>A0A0A2UTH5_9BACI</name>
<dbReference type="STRING" id="1385513.N780_08385"/>
<dbReference type="SUPFAM" id="SSF55874">
    <property type="entry name" value="ATPase domain of HSP90 chaperone/DNA topoisomerase II/histidine kinase"/>
    <property type="match status" value="1"/>
</dbReference>
<dbReference type="InterPro" id="IPR036097">
    <property type="entry name" value="HisK_dim/P_sf"/>
</dbReference>
<keyword evidence="13 14" id="KW-0472">Membrane</keyword>
<dbReference type="InterPro" id="IPR005467">
    <property type="entry name" value="His_kinase_dom"/>
</dbReference>
<evidence type="ECO:0000256" key="10">
    <source>
        <dbReference type="ARBA" id="ARBA00022840"/>
    </source>
</evidence>
<dbReference type="GO" id="GO:0005524">
    <property type="term" value="F:ATP binding"/>
    <property type="evidence" value="ECO:0007669"/>
    <property type="project" value="UniProtKB-KW"/>
</dbReference>
<dbReference type="OrthoDB" id="9780718at2"/>
<dbReference type="InterPro" id="IPR003661">
    <property type="entry name" value="HisK_dim/P_dom"/>
</dbReference>
<evidence type="ECO:0000259" key="16">
    <source>
        <dbReference type="PROSITE" id="PS50885"/>
    </source>
</evidence>
<dbReference type="PANTHER" id="PTHR45528">
    <property type="entry name" value="SENSOR HISTIDINE KINASE CPXA"/>
    <property type="match status" value="1"/>
</dbReference>
<dbReference type="eggNOG" id="COG5002">
    <property type="taxonomic scope" value="Bacteria"/>
</dbReference>
<evidence type="ECO:0000256" key="2">
    <source>
        <dbReference type="ARBA" id="ARBA00004651"/>
    </source>
</evidence>